<gene>
    <name evidence="2" type="ORF">SAMN05216438_1302</name>
</gene>
<evidence type="ECO:0000313" key="2">
    <source>
        <dbReference type="EMBL" id="SFL61268.1"/>
    </source>
</evidence>
<protein>
    <recommendedName>
        <fullName evidence="4">Cell surface protein</fullName>
    </recommendedName>
</protein>
<name>A0A1I4J3S0_9LACT</name>
<feature type="chain" id="PRO_5010220556" description="Cell surface protein" evidence="1">
    <location>
        <begin position="27"/>
        <end position="159"/>
    </location>
</feature>
<evidence type="ECO:0000256" key="1">
    <source>
        <dbReference type="SAM" id="SignalP"/>
    </source>
</evidence>
<proteinExistence type="predicted"/>
<keyword evidence="1" id="KW-0732">Signal</keyword>
<feature type="signal peptide" evidence="1">
    <location>
        <begin position="1"/>
        <end position="26"/>
    </location>
</feature>
<accession>A0A1I4J3S0</accession>
<sequence>MKKVAKFMMLGTVLGGVALQAVSASAESQVGTAKVTYNANIIPPAPDEDSDFAVLIPSGYALSDEISKVDGEVKMVDANDFSKDYAKTAKIDVKVASTNGFKFLNNHGEYKLVDDSDANVSTFEMKAGSTSKKVNAKLTKKADNNKADFDTLNFSYVIK</sequence>
<organism evidence="2 3">
    <name type="scientific">Lactococcus garvieae</name>
    <dbReference type="NCBI Taxonomy" id="1363"/>
    <lineage>
        <taxon>Bacteria</taxon>
        <taxon>Bacillati</taxon>
        <taxon>Bacillota</taxon>
        <taxon>Bacilli</taxon>
        <taxon>Lactobacillales</taxon>
        <taxon>Streptococcaceae</taxon>
        <taxon>Lactococcus</taxon>
    </lineage>
</organism>
<dbReference type="RefSeq" id="WP_143069126.1">
    <property type="nucleotide sequence ID" value="NZ_FOTJ01000030.1"/>
</dbReference>
<dbReference type="Proteomes" id="UP000181969">
    <property type="component" value="Unassembled WGS sequence"/>
</dbReference>
<dbReference type="EMBL" id="FOTJ01000030">
    <property type="protein sequence ID" value="SFL61268.1"/>
    <property type="molecule type" value="Genomic_DNA"/>
</dbReference>
<dbReference type="AlphaFoldDB" id="A0A1I4J3S0"/>
<evidence type="ECO:0008006" key="4">
    <source>
        <dbReference type="Google" id="ProtNLM"/>
    </source>
</evidence>
<reference evidence="2 3" key="1">
    <citation type="submission" date="2016-10" db="EMBL/GenBank/DDBJ databases">
        <authorList>
            <person name="de Groot N.N."/>
        </authorList>
    </citation>
    <scope>NUCLEOTIDE SEQUENCE [LARGE SCALE GENOMIC DNA]</scope>
    <source>
        <strain evidence="2 3">M79</strain>
    </source>
</reference>
<evidence type="ECO:0000313" key="3">
    <source>
        <dbReference type="Proteomes" id="UP000181969"/>
    </source>
</evidence>